<proteinExistence type="predicted"/>
<evidence type="ECO:0000256" key="2">
    <source>
        <dbReference type="SAM" id="SignalP"/>
    </source>
</evidence>
<dbReference type="EMBL" id="JBFXLU010000394">
    <property type="protein sequence ID" value="KAL2827506.1"/>
    <property type="molecule type" value="Genomic_DNA"/>
</dbReference>
<reference evidence="3 4" key="1">
    <citation type="submission" date="2024-07" db="EMBL/GenBank/DDBJ databases">
        <title>Section-level genome sequencing and comparative genomics of Aspergillus sections Usti and Cavernicolus.</title>
        <authorList>
            <consortium name="Lawrence Berkeley National Laboratory"/>
            <person name="Nybo J.L."/>
            <person name="Vesth T.C."/>
            <person name="Theobald S."/>
            <person name="Frisvad J.C."/>
            <person name="Larsen T.O."/>
            <person name="Kjaerboelling I."/>
            <person name="Rothschild-Mancinelli K."/>
            <person name="Lyhne E.K."/>
            <person name="Kogle M.E."/>
            <person name="Barry K."/>
            <person name="Clum A."/>
            <person name="Na H."/>
            <person name="Ledsgaard L."/>
            <person name="Lin J."/>
            <person name="Lipzen A."/>
            <person name="Kuo A."/>
            <person name="Riley R."/>
            <person name="Mondo S."/>
            <person name="Labutti K."/>
            <person name="Haridas S."/>
            <person name="Pangalinan J."/>
            <person name="Salamov A.A."/>
            <person name="Simmons B.A."/>
            <person name="Magnuson J.K."/>
            <person name="Chen J."/>
            <person name="Drula E."/>
            <person name="Henrissat B."/>
            <person name="Wiebenga A."/>
            <person name="Lubbers R.J."/>
            <person name="Gomes A.C."/>
            <person name="Makela M.R."/>
            <person name="Stajich J."/>
            <person name="Grigoriev I.V."/>
            <person name="Mortensen U.H."/>
            <person name="De Vries R.P."/>
            <person name="Baker S.E."/>
            <person name="Andersen M.R."/>
        </authorList>
    </citation>
    <scope>NUCLEOTIDE SEQUENCE [LARGE SCALE GENOMIC DNA]</scope>
    <source>
        <strain evidence="3 4">CBS 123904</strain>
    </source>
</reference>
<evidence type="ECO:0008006" key="5">
    <source>
        <dbReference type="Google" id="ProtNLM"/>
    </source>
</evidence>
<dbReference type="Proteomes" id="UP001610446">
    <property type="component" value="Unassembled WGS sequence"/>
</dbReference>
<comment type="caution">
    <text evidence="3">The sequence shown here is derived from an EMBL/GenBank/DDBJ whole genome shotgun (WGS) entry which is preliminary data.</text>
</comment>
<name>A0ABR4IIB1_9EURO</name>
<sequence>MSSHRGPRGIVWFGLRTLCCASLIEFPSSISVQSCIITLIGLVEVNGRGSTAAVSQYINPLFFERPGWPVLVPVPWITSAFPSFPRNGGGKRGNSRPRSPLIWNRGSTLKPSDSQPQAPHSTRLPFQR</sequence>
<feature type="signal peptide" evidence="2">
    <location>
        <begin position="1"/>
        <end position="21"/>
    </location>
</feature>
<evidence type="ECO:0000313" key="4">
    <source>
        <dbReference type="Proteomes" id="UP001610446"/>
    </source>
</evidence>
<keyword evidence="4" id="KW-1185">Reference proteome</keyword>
<feature type="chain" id="PRO_5046106915" description="Secreted protein" evidence="2">
    <location>
        <begin position="22"/>
        <end position="128"/>
    </location>
</feature>
<organism evidence="3 4">
    <name type="scientific">Aspergillus pseudoustus</name>
    <dbReference type="NCBI Taxonomy" id="1810923"/>
    <lineage>
        <taxon>Eukaryota</taxon>
        <taxon>Fungi</taxon>
        <taxon>Dikarya</taxon>
        <taxon>Ascomycota</taxon>
        <taxon>Pezizomycotina</taxon>
        <taxon>Eurotiomycetes</taxon>
        <taxon>Eurotiomycetidae</taxon>
        <taxon>Eurotiales</taxon>
        <taxon>Aspergillaceae</taxon>
        <taxon>Aspergillus</taxon>
        <taxon>Aspergillus subgen. Nidulantes</taxon>
    </lineage>
</organism>
<evidence type="ECO:0000256" key="1">
    <source>
        <dbReference type="SAM" id="MobiDB-lite"/>
    </source>
</evidence>
<keyword evidence="2" id="KW-0732">Signal</keyword>
<feature type="region of interest" description="Disordered" evidence="1">
    <location>
        <begin position="82"/>
        <end position="128"/>
    </location>
</feature>
<gene>
    <name evidence="3" type="ORF">BJY01DRAFT_229049</name>
</gene>
<protein>
    <recommendedName>
        <fullName evidence="5">Secreted protein</fullName>
    </recommendedName>
</protein>
<accession>A0ABR4IIB1</accession>
<feature type="compositionally biased region" description="Polar residues" evidence="1">
    <location>
        <begin position="105"/>
        <end position="120"/>
    </location>
</feature>
<evidence type="ECO:0000313" key="3">
    <source>
        <dbReference type="EMBL" id="KAL2827506.1"/>
    </source>
</evidence>